<dbReference type="EMBL" id="CAJSTJ010000144">
    <property type="protein sequence ID" value="CAG7561918.1"/>
    <property type="molecule type" value="Genomic_DNA"/>
</dbReference>
<protein>
    <submittedName>
        <fullName evidence="1">Uncharacterized protein</fullName>
    </submittedName>
</protein>
<proteinExistence type="predicted"/>
<organism evidence="1 2">
    <name type="scientific">Fusarium equiseti</name>
    <name type="common">Fusarium scirpi</name>
    <dbReference type="NCBI Taxonomy" id="61235"/>
    <lineage>
        <taxon>Eukaryota</taxon>
        <taxon>Fungi</taxon>
        <taxon>Dikarya</taxon>
        <taxon>Ascomycota</taxon>
        <taxon>Pezizomycotina</taxon>
        <taxon>Sordariomycetes</taxon>
        <taxon>Hypocreomycetidae</taxon>
        <taxon>Hypocreales</taxon>
        <taxon>Nectriaceae</taxon>
        <taxon>Fusarium</taxon>
        <taxon>Fusarium incarnatum-equiseti species complex</taxon>
    </lineage>
</organism>
<dbReference type="AlphaFoldDB" id="A0A8J2IQI2"/>
<comment type="caution">
    <text evidence="1">The sequence shown here is derived from an EMBL/GenBank/DDBJ whole genome shotgun (WGS) entry which is preliminary data.</text>
</comment>
<evidence type="ECO:0000313" key="2">
    <source>
        <dbReference type="Proteomes" id="UP000693738"/>
    </source>
</evidence>
<sequence length="99" mass="11013">MSAWARKERHPLVRVTHLEDDDEGSFYQSKAVFLRNAFEKWPEIPVNPITFAKKPSNGVPFGTVPVTIGPKAVRPLIGLSHLISSNGFSKITTTVIIKK</sequence>
<gene>
    <name evidence="1" type="ORF">FEQUK3_LOCUS7649</name>
</gene>
<name>A0A8J2IQI2_FUSEQ</name>
<evidence type="ECO:0000313" key="1">
    <source>
        <dbReference type="EMBL" id="CAG7561918.1"/>
    </source>
</evidence>
<reference evidence="1" key="1">
    <citation type="submission" date="2021-05" db="EMBL/GenBank/DDBJ databases">
        <authorList>
            <person name="Khan N."/>
        </authorList>
    </citation>
    <scope>NUCLEOTIDE SEQUENCE</scope>
</reference>
<dbReference type="Proteomes" id="UP000693738">
    <property type="component" value="Unassembled WGS sequence"/>
</dbReference>
<accession>A0A8J2IQI2</accession>